<reference evidence="3 4" key="1">
    <citation type="submission" date="2019-02" db="EMBL/GenBank/DDBJ databases">
        <title>Deep-cultivation of Planctomycetes and their phenomic and genomic characterization uncovers novel biology.</title>
        <authorList>
            <person name="Wiegand S."/>
            <person name="Jogler M."/>
            <person name="Boedeker C."/>
            <person name="Pinto D."/>
            <person name="Vollmers J."/>
            <person name="Rivas-Marin E."/>
            <person name="Kohn T."/>
            <person name="Peeters S.H."/>
            <person name="Heuer A."/>
            <person name="Rast P."/>
            <person name="Oberbeckmann S."/>
            <person name="Bunk B."/>
            <person name="Jeske O."/>
            <person name="Meyerdierks A."/>
            <person name="Storesund J.E."/>
            <person name="Kallscheuer N."/>
            <person name="Luecker S."/>
            <person name="Lage O.M."/>
            <person name="Pohl T."/>
            <person name="Merkel B.J."/>
            <person name="Hornburger P."/>
            <person name="Mueller R.-W."/>
            <person name="Bruemmer F."/>
            <person name="Labrenz M."/>
            <person name="Spormann A.M."/>
            <person name="Op den Camp H."/>
            <person name="Overmann J."/>
            <person name="Amann R."/>
            <person name="Jetten M.S.M."/>
            <person name="Mascher T."/>
            <person name="Medema M.H."/>
            <person name="Devos D.P."/>
            <person name="Kaster A.-K."/>
            <person name="Ovreas L."/>
            <person name="Rohde M."/>
            <person name="Galperin M.Y."/>
            <person name="Jogler C."/>
        </authorList>
    </citation>
    <scope>NUCLEOTIDE SEQUENCE [LARGE SCALE GENOMIC DNA]</scope>
    <source>
        <strain evidence="3 4">Mal4</strain>
    </source>
</reference>
<proteinExistence type="predicted"/>
<keyword evidence="2" id="KW-0812">Transmembrane</keyword>
<feature type="transmembrane region" description="Helical" evidence="2">
    <location>
        <begin position="51"/>
        <end position="70"/>
    </location>
</feature>
<dbReference type="RefSeq" id="WP_145367223.1">
    <property type="nucleotide sequence ID" value="NZ_CP036275.1"/>
</dbReference>
<protein>
    <submittedName>
        <fullName evidence="3">Uncharacterized protein</fullName>
    </submittedName>
</protein>
<evidence type="ECO:0000313" key="3">
    <source>
        <dbReference type="EMBL" id="QDU36578.1"/>
    </source>
</evidence>
<keyword evidence="2" id="KW-1133">Transmembrane helix</keyword>
<evidence type="ECO:0000313" key="4">
    <source>
        <dbReference type="Proteomes" id="UP000320496"/>
    </source>
</evidence>
<name>A0A517Z282_9PLAN</name>
<keyword evidence="4" id="KW-1185">Reference proteome</keyword>
<evidence type="ECO:0000256" key="2">
    <source>
        <dbReference type="SAM" id="Phobius"/>
    </source>
</evidence>
<dbReference type="EMBL" id="CP036275">
    <property type="protein sequence ID" value="QDU36578.1"/>
    <property type="molecule type" value="Genomic_DNA"/>
</dbReference>
<dbReference type="Proteomes" id="UP000320496">
    <property type="component" value="Chromosome"/>
</dbReference>
<feature type="compositionally biased region" description="Polar residues" evidence="1">
    <location>
        <begin position="1"/>
        <end position="12"/>
    </location>
</feature>
<dbReference type="KEGG" id="mri:Mal4_08650"/>
<dbReference type="OrthoDB" id="218268at2"/>
<organism evidence="3 4">
    <name type="scientific">Maioricimonas rarisocia</name>
    <dbReference type="NCBI Taxonomy" id="2528026"/>
    <lineage>
        <taxon>Bacteria</taxon>
        <taxon>Pseudomonadati</taxon>
        <taxon>Planctomycetota</taxon>
        <taxon>Planctomycetia</taxon>
        <taxon>Planctomycetales</taxon>
        <taxon>Planctomycetaceae</taxon>
        <taxon>Maioricimonas</taxon>
    </lineage>
</organism>
<keyword evidence="2" id="KW-0472">Membrane</keyword>
<dbReference type="AlphaFoldDB" id="A0A517Z282"/>
<evidence type="ECO:0000256" key="1">
    <source>
        <dbReference type="SAM" id="MobiDB-lite"/>
    </source>
</evidence>
<gene>
    <name evidence="3" type="ORF">Mal4_08650</name>
</gene>
<sequence>MTEATTAESDQTAVAEPPAQPEPLFNRTELKQFDDEDVEAGKAICKMLSLFFFYTVIVMGLSTYITYRWITGG</sequence>
<feature type="region of interest" description="Disordered" evidence="1">
    <location>
        <begin position="1"/>
        <end position="22"/>
    </location>
</feature>
<accession>A0A517Z282</accession>